<evidence type="ECO:0008006" key="3">
    <source>
        <dbReference type="Google" id="ProtNLM"/>
    </source>
</evidence>
<reference evidence="1 2" key="1">
    <citation type="submission" date="2013-03" db="EMBL/GenBank/DDBJ databases">
        <title>The Genome Sequence of Phialophora europaea CBS 101466.</title>
        <authorList>
            <consortium name="The Broad Institute Genomics Platform"/>
            <person name="Cuomo C."/>
            <person name="de Hoog S."/>
            <person name="Gorbushina A."/>
            <person name="Walker B."/>
            <person name="Young S.K."/>
            <person name="Zeng Q."/>
            <person name="Gargeya S."/>
            <person name="Fitzgerald M."/>
            <person name="Haas B."/>
            <person name="Abouelleil A."/>
            <person name="Allen A.W."/>
            <person name="Alvarado L."/>
            <person name="Arachchi H.M."/>
            <person name="Berlin A.M."/>
            <person name="Chapman S.B."/>
            <person name="Gainer-Dewar J."/>
            <person name="Goldberg J."/>
            <person name="Griggs A."/>
            <person name="Gujja S."/>
            <person name="Hansen M."/>
            <person name="Howarth C."/>
            <person name="Imamovic A."/>
            <person name="Ireland A."/>
            <person name="Larimer J."/>
            <person name="McCowan C."/>
            <person name="Murphy C."/>
            <person name="Pearson M."/>
            <person name="Poon T.W."/>
            <person name="Priest M."/>
            <person name="Roberts A."/>
            <person name="Saif S."/>
            <person name="Shea T."/>
            <person name="Sisk P."/>
            <person name="Sykes S."/>
            <person name="Wortman J."/>
            <person name="Nusbaum C."/>
            <person name="Birren B."/>
        </authorList>
    </citation>
    <scope>NUCLEOTIDE SEQUENCE [LARGE SCALE GENOMIC DNA]</scope>
    <source>
        <strain evidence="1 2">CBS 101466</strain>
    </source>
</reference>
<dbReference type="VEuPathDB" id="FungiDB:HMPREF1541_04218"/>
<organism evidence="1 2">
    <name type="scientific">Cyphellophora europaea (strain CBS 101466)</name>
    <name type="common">Phialophora europaea</name>
    <dbReference type="NCBI Taxonomy" id="1220924"/>
    <lineage>
        <taxon>Eukaryota</taxon>
        <taxon>Fungi</taxon>
        <taxon>Dikarya</taxon>
        <taxon>Ascomycota</taxon>
        <taxon>Pezizomycotina</taxon>
        <taxon>Eurotiomycetes</taxon>
        <taxon>Chaetothyriomycetidae</taxon>
        <taxon>Chaetothyriales</taxon>
        <taxon>Cyphellophoraceae</taxon>
        <taxon>Cyphellophora</taxon>
    </lineage>
</organism>
<dbReference type="OrthoDB" id="262547at2759"/>
<gene>
    <name evidence="1" type="ORF">HMPREF1541_04218</name>
</gene>
<sequence>MLPRRRFRRNPQRRFLRFALYALAALTLLDVLTILKNYREFSNSLLSHTYTDPSSLPTPARNQKIFIVATFWTNAYVIYYRWAEALVDLVETLGPDNVFVSIYESGSLDNTKDMLTWLDKSLLAQHFPTLERSIVLDNTTHQDEMDVGPFDEGGKPRPGWVLPPAGQKGKELRRIPYLARLRNLSLKPLLAEKEAGRSYDKILFLNDVVFKPSDVVSLLATNQGSYTAACALDYADPVTLGGYYDTFVLRDTNGHRTLASQFPYFRPSESLNSMLRGTATKVSSCWNGMLLMDSAPFYGPRPDSLPPPMDDSKLGLPFRAIPDSLASKHLEGSECCLIHTDLATSNPSNAGTYINPSVRVGYTIEAYNQTHFGPDENMFLSGTQYVLATWLHRINRLRTPSAEKQLKAVTGRVRKWLKDEETLAKRELELGKGEMCLIDEMHLLIWNGWKHA</sequence>
<dbReference type="EMBL" id="KB822719">
    <property type="protein sequence ID" value="ETN42277.1"/>
    <property type="molecule type" value="Genomic_DNA"/>
</dbReference>
<dbReference type="PANTHER" id="PTHR34144">
    <property type="entry name" value="CHROMOSOME 8, WHOLE GENOME SHOTGUN SEQUENCE"/>
    <property type="match status" value="1"/>
</dbReference>
<dbReference type="RefSeq" id="XP_008716786.1">
    <property type="nucleotide sequence ID" value="XM_008718564.1"/>
</dbReference>
<dbReference type="HOGENOM" id="CLU_040564_1_0_1"/>
<evidence type="ECO:0000313" key="1">
    <source>
        <dbReference type="EMBL" id="ETN42277.1"/>
    </source>
</evidence>
<name>W2S0S3_CYPE1</name>
<accession>W2S0S3</accession>
<dbReference type="InterPro" id="IPR021047">
    <property type="entry name" value="Mannosyltransferase_CMT1"/>
</dbReference>
<keyword evidence="2" id="KW-1185">Reference proteome</keyword>
<proteinExistence type="predicted"/>
<dbReference type="GeneID" id="19971557"/>
<dbReference type="Pfam" id="PF11735">
    <property type="entry name" value="CAP59_mtransfer"/>
    <property type="match status" value="1"/>
</dbReference>
<dbReference type="eggNOG" id="ENOG502RJAT">
    <property type="taxonomic scope" value="Eukaryota"/>
</dbReference>
<dbReference type="STRING" id="1220924.W2S0S3"/>
<evidence type="ECO:0000313" key="2">
    <source>
        <dbReference type="Proteomes" id="UP000030752"/>
    </source>
</evidence>
<dbReference type="InParanoid" id="W2S0S3"/>
<dbReference type="Proteomes" id="UP000030752">
    <property type="component" value="Unassembled WGS sequence"/>
</dbReference>
<dbReference type="PANTHER" id="PTHR34144:SF7">
    <property type="entry name" value="EXPORT PROTEIN (CAP59), PUTATIVE (AFU_ORTHOLOGUE AFUA_7G05020)-RELATED"/>
    <property type="match status" value="1"/>
</dbReference>
<dbReference type="AlphaFoldDB" id="W2S0S3"/>
<protein>
    <recommendedName>
        <fullName evidence="3">Glycosyltransferase family 69 protein</fullName>
    </recommendedName>
</protein>